<sequence length="187" mass="19621">MSAAPGCGARWLAFGWGLAEATFFFVVPDVLSSRLVLRDPKAGFAACLWSLAGALLGGGGLFILGRNPATADVLLRAFDLIPGIQPALMAEARSGLEQSGASALFAGFIGGIPYKLYAVQAAGTGMGLPMFLAASAAARLSRFLLSTTLAWGIGRLWLHKLAPAALLRVHAAGWCAFYAVYFWRMGL</sequence>
<proteinExistence type="predicted"/>
<feature type="transmembrane region" description="Helical" evidence="1">
    <location>
        <begin position="12"/>
        <end position="31"/>
    </location>
</feature>
<name>A0A4Q1CCQ2_9BACT</name>
<reference evidence="2 3" key="1">
    <citation type="submission" date="2019-01" db="EMBL/GenBank/DDBJ databases">
        <title>Lacunisphaera sp. strain TWA-58.</title>
        <authorList>
            <person name="Chen W.-M."/>
        </authorList>
    </citation>
    <scope>NUCLEOTIDE SEQUENCE [LARGE SCALE GENOMIC DNA]</scope>
    <source>
        <strain evidence="2 3">TWA-58</strain>
    </source>
</reference>
<keyword evidence="1" id="KW-0812">Transmembrane</keyword>
<evidence type="ECO:0000313" key="3">
    <source>
        <dbReference type="Proteomes" id="UP000290218"/>
    </source>
</evidence>
<evidence type="ECO:0000256" key="1">
    <source>
        <dbReference type="SAM" id="Phobius"/>
    </source>
</evidence>
<organism evidence="2 3">
    <name type="scientific">Oleiharenicola lentus</name>
    <dbReference type="NCBI Taxonomy" id="2508720"/>
    <lineage>
        <taxon>Bacteria</taxon>
        <taxon>Pseudomonadati</taxon>
        <taxon>Verrucomicrobiota</taxon>
        <taxon>Opitutia</taxon>
        <taxon>Opitutales</taxon>
        <taxon>Opitutaceae</taxon>
        <taxon>Oleiharenicola</taxon>
    </lineage>
</organism>
<evidence type="ECO:0008006" key="4">
    <source>
        <dbReference type="Google" id="ProtNLM"/>
    </source>
</evidence>
<dbReference type="AlphaFoldDB" id="A0A4Q1CCQ2"/>
<accession>A0A4Q1CCQ2</accession>
<gene>
    <name evidence="2" type="ORF">ESB00_13010</name>
</gene>
<feature type="transmembrane region" description="Helical" evidence="1">
    <location>
        <begin position="165"/>
        <end position="183"/>
    </location>
</feature>
<evidence type="ECO:0000313" key="2">
    <source>
        <dbReference type="EMBL" id="RXK56746.1"/>
    </source>
</evidence>
<dbReference type="EMBL" id="SDHX01000001">
    <property type="protein sequence ID" value="RXK56746.1"/>
    <property type="molecule type" value="Genomic_DNA"/>
</dbReference>
<comment type="caution">
    <text evidence="2">The sequence shown here is derived from an EMBL/GenBank/DDBJ whole genome shotgun (WGS) entry which is preliminary data.</text>
</comment>
<dbReference type="OrthoDB" id="7192068at2"/>
<protein>
    <recommendedName>
        <fullName evidence="4">DedA family protein</fullName>
    </recommendedName>
</protein>
<keyword evidence="3" id="KW-1185">Reference proteome</keyword>
<keyword evidence="1" id="KW-0472">Membrane</keyword>
<dbReference type="Proteomes" id="UP000290218">
    <property type="component" value="Unassembled WGS sequence"/>
</dbReference>
<feature type="transmembrane region" description="Helical" evidence="1">
    <location>
        <begin position="43"/>
        <end position="64"/>
    </location>
</feature>
<keyword evidence="1" id="KW-1133">Transmembrane helix</keyword>
<dbReference type="RefSeq" id="WP_129048112.1">
    <property type="nucleotide sequence ID" value="NZ_SDHX01000001.1"/>
</dbReference>